<protein>
    <recommendedName>
        <fullName evidence="1">DUF7882 domain-containing protein</fullName>
    </recommendedName>
</protein>
<dbReference type="AlphaFoldDB" id="A0A4V1R221"/>
<dbReference type="Pfam" id="PF25355">
    <property type="entry name" value="DUF7882"/>
    <property type="match status" value="1"/>
</dbReference>
<dbReference type="OrthoDB" id="5123855at2"/>
<gene>
    <name evidence="2" type="ORF">BJ972_002827</name>
    <name evidence="3" type="ORF">ESP50_14180</name>
</gene>
<feature type="domain" description="DUF7882" evidence="1">
    <location>
        <begin position="1"/>
        <end position="96"/>
    </location>
</feature>
<evidence type="ECO:0000313" key="5">
    <source>
        <dbReference type="Proteomes" id="UP000581087"/>
    </source>
</evidence>
<dbReference type="Proteomes" id="UP000581087">
    <property type="component" value="Unassembled WGS sequence"/>
</dbReference>
<dbReference type="Proteomes" id="UP000292686">
    <property type="component" value="Unassembled WGS sequence"/>
</dbReference>
<comment type="caution">
    <text evidence="3">The sequence shown here is derived from an EMBL/GenBank/DDBJ whole genome shotgun (WGS) entry which is preliminary data.</text>
</comment>
<accession>A0A4V1R221</accession>
<evidence type="ECO:0000313" key="2">
    <source>
        <dbReference type="EMBL" id="NYD68308.1"/>
    </source>
</evidence>
<organism evidence="3 4">
    <name type="scientific">Agromyces atrinae</name>
    <dbReference type="NCBI Taxonomy" id="592376"/>
    <lineage>
        <taxon>Bacteria</taxon>
        <taxon>Bacillati</taxon>
        <taxon>Actinomycetota</taxon>
        <taxon>Actinomycetes</taxon>
        <taxon>Micrococcales</taxon>
        <taxon>Microbacteriaceae</taxon>
        <taxon>Agromyces</taxon>
    </lineage>
</organism>
<keyword evidence="4" id="KW-1185">Reference proteome</keyword>
<dbReference type="EMBL" id="SDPM01000008">
    <property type="protein sequence ID" value="RXZ85636.1"/>
    <property type="molecule type" value="Genomic_DNA"/>
</dbReference>
<proteinExistence type="predicted"/>
<reference evidence="3 4" key="1">
    <citation type="submission" date="2019-01" db="EMBL/GenBank/DDBJ databases">
        <title>Agromyces.</title>
        <authorList>
            <person name="Li J."/>
        </authorList>
    </citation>
    <scope>NUCLEOTIDE SEQUENCE [LARGE SCALE GENOMIC DNA]</scope>
    <source>
        <strain evidence="3 4">DSM 23870</strain>
    </source>
</reference>
<name>A0A4V1R221_9MICO</name>
<evidence type="ECO:0000313" key="4">
    <source>
        <dbReference type="Proteomes" id="UP000292686"/>
    </source>
</evidence>
<dbReference type="EMBL" id="JACCBI010000001">
    <property type="protein sequence ID" value="NYD68308.1"/>
    <property type="molecule type" value="Genomic_DNA"/>
</dbReference>
<dbReference type="RefSeq" id="WP_129176305.1">
    <property type="nucleotide sequence ID" value="NZ_JACCBI010000001.1"/>
</dbReference>
<evidence type="ECO:0000313" key="3">
    <source>
        <dbReference type="EMBL" id="RXZ85636.1"/>
    </source>
</evidence>
<reference evidence="2 5" key="2">
    <citation type="submission" date="2020-07" db="EMBL/GenBank/DDBJ databases">
        <title>Sequencing the genomes of 1000 actinobacteria strains.</title>
        <authorList>
            <person name="Klenk H.-P."/>
        </authorList>
    </citation>
    <scope>NUCLEOTIDE SEQUENCE [LARGE SCALE GENOMIC DNA]</scope>
    <source>
        <strain evidence="2 5">DSM 23870</strain>
    </source>
</reference>
<evidence type="ECO:0000259" key="1">
    <source>
        <dbReference type="Pfam" id="PF25355"/>
    </source>
</evidence>
<sequence length="103" mass="11283">MGHLVYGPDAHSYTIDDRTIAHLKAAVFSKLRRGETFTLTLGSSVTGRGRETIWITQSIPLRFVSDEDAPVMLNRQWVEDLVAAANTNSGMRIVAEPVLALAS</sequence>
<dbReference type="InterPro" id="IPR057204">
    <property type="entry name" value="DUF7882"/>
</dbReference>